<sequence length="155" mass="17961">MTGLGRFVINLKRLRRCQRRRATLDLIRSDRQLGAIIQIAELQMLNPQMMKYTCFIETSIILHSYTTARFFSQNINCVQQSQVNLYSKLVKKLLDHLFDLGLMTFSENGAVVFSLKLSQDDIKTLGLSGDHKLSKLPAKLMGYMKYHREKVFKND</sequence>
<name>A0AAE8JNN4_9GAMM</name>
<dbReference type="Proteomes" id="UP000285972">
    <property type="component" value="Unassembled WGS sequence"/>
</dbReference>
<dbReference type="EMBL" id="MJLX01000012">
    <property type="protein sequence ID" value="RLM27132.1"/>
    <property type="molecule type" value="Genomic_DNA"/>
</dbReference>
<evidence type="ECO:0000313" key="2">
    <source>
        <dbReference type="Proteomes" id="UP000285972"/>
    </source>
</evidence>
<protein>
    <submittedName>
        <fullName evidence="1">Uncharacterized protein</fullName>
    </submittedName>
</protein>
<evidence type="ECO:0000313" key="1">
    <source>
        <dbReference type="EMBL" id="RLM27132.1"/>
    </source>
</evidence>
<proteinExistence type="predicted"/>
<accession>A0AAE8JNN4</accession>
<comment type="caution">
    <text evidence="1">The sequence shown here is derived from an EMBL/GenBank/DDBJ whole genome shotgun (WGS) entry which is preliminary data.</text>
</comment>
<dbReference type="KEGG" id="bgj:AWC36_21835"/>
<dbReference type="AlphaFoldDB" id="A0AAE8JNN4"/>
<gene>
    <name evidence="1" type="ORF">BIY26_06530</name>
</gene>
<reference evidence="1 2" key="1">
    <citation type="submission" date="2016-09" db="EMBL/GenBank/DDBJ databases">
        <authorList>
            <person name="Doonan J."/>
            <person name="Pachebat J.A."/>
            <person name="Golyshin P.N."/>
            <person name="Denman S."/>
            <person name="Mcdonald J.E."/>
        </authorList>
    </citation>
    <scope>NUCLEOTIDE SEQUENCE [LARGE SCALE GENOMIC DNA]</scope>
    <source>
        <strain evidence="1 2">FRB141</strain>
    </source>
</reference>
<organism evidence="1 2">
    <name type="scientific">Brenneria goodwinii</name>
    <dbReference type="NCBI Taxonomy" id="1109412"/>
    <lineage>
        <taxon>Bacteria</taxon>
        <taxon>Pseudomonadati</taxon>
        <taxon>Pseudomonadota</taxon>
        <taxon>Gammaproteobacteria</taxon>
        <taxon>Enterobacterales</taxon>
        <taxon>Pectobacteriaceae</taxon>
        <taxon>Brenneria</taxon>
    </lineage>
</organism>